<dbReference type="CDD" id="cd16917">
    <property type="entry name" value="HATPase_UhpB-NarQ-NarX-like"/>
    <property type="match status" value="1"/>
</dbReference>
<dbReference type="EMBL" id="JBHSQJ010000172">
    <property type="protein sequence ID" value="MFC5911494.1"/>
    <property type="molecule type" value="Genomic_DNA"/>
</dbReference>
<keyword evidence="4" id="KW-0808">Transferase</keyword>
<evidence type="ECO:0000256" key="1">
    <source>
        <dbReference type="ARBA" id="ARBA00000085"/>
    </source>
</evidence>
<feature type="domain" description="Histidine kinase" evidence="11">
    <location>
        <begin position="345"/>
        <end position="452"/>
    </location>
</feature>
<sequence>LQPEPQGPPPSRRALLLDGLLAVVLTALAVHQVVASPMGWALVGPLPVGAPAIPSVPVAPGAPGSLLRAVHSPWVVAALTTAPLALRRVYPLGSFAVVVAAAIGLRSGGSWITVLACVIGAYSAITHSRYRVQAMAGALLAATAAATSLRKADPLPGWTGPFVVVLLAGFLASVARTLRQQAQERQQRLEQVLAEQEGATRRAVEEERSRIAAELHDVVTHNVSVMVIQAGAARKVLDTMPEQAKEALLAVESGGRAAMAELRHVMGLLAAAADGGTASATRPAPKAATAPTPPDAVPPPTSAAPDSSGSGHDAAALHPSELEPQPGLAQLTALVDRVRATGLPVELDVSLPPSPLLPGVDLAAYRVVQEALTNTMKHAVGGSAQVMVGHQGDWLEITVTDTGGVPGPQAATGNGRGLLGLRERLAVYGGTLDARRRIGGGYRIDARLPWRTPA</sequence>
<evidence type="ECO:0000256" key="6">
    <source>
        <dbReference type="ARBA" id="ARBA00022777"/>
    </source>
</evidence>
<dbReference type="Gene3D" id="1.20.5.1930">
    <property type="match status" value="1"/>
</dbReference>
<evidence type="ECO:0000313" key="13">
    <source>
        <dbReference type="Proteomes" id="UP001596174"/>
    </source>
</evidence>
<evidence type="ECO:0000256" key="9">
    <source>
        <dbReference type="SAM" id="MobiDB-lite"/>
    </source>
</evidence>
<dbReference type="PROSITE" id="PS50109">
    <property type="entry name" value="HIS_KIN"/>
    <property type="match status" value="1"/>
</dbReference>
<dbReference type="Gene3D" id="3.30.565.10">
    <property type="entry name" value="Histidine kinase-like ATPase, C-terminal domain"/>
    <property type="match status" value="1"/>
</dbReference>
<feature type="transmembrane region" description="Helical" evidence="10">
    <location>
        <begin position="134"/>
        <end position="152"/>
    </location>
</feature>
<reference evidence="13" key="1">
    <citation type="journal article" date="2019" name="Int. J. Syst. Evol. Microbiol.">
        <title>The Global Catalogue of Microorganisms (GCM) 10K type strain sequencing project: providing services to taxonomists for standard genome sequencing and annotation.</title>
        <authorList>
            <consortium name="The Broad Institute Genomics Platform"/>
            <consortium name="The Broad Institute Genome Sequencing Center for Infectious Disease"/>
            <person name="Wu L."/>
            <person name="Ma J."/>
        </authorList>
    </citation>
    <scope>NUCLEOTIDE SEQUENCE [LARGE SCALE GENOMIC DNA]</scope>
    <source>
        <strain evidence="13">JCM 4816</strain>
    </source>
</reference>
<dbReference type="PANTHER" id="PTHR24421:SF10">
    <property type="entry name" value="NITRATE_NITRITE SENSOR PROTEIN NARQ"/>
    <property type="match status" value="1"/>
</dbReference>
<dbReference type="EC" id="2.7.13.3" evidence="2"/>
<keyword evidence="7" id="KW-0067">ATP-binding</keyword>
<keyword evidence="8" id="KW-0902">Two-component regulatory system</keyword>
<keyword evidence="6 12" id="KW-0418">Kinase</keyword>
<keyword evidence="10" id="KW-0812">Transmembrane</keyword>
<dbReference type="InterPro" id="IPR005467">
    <property type="entry name" value="His_kinase_dom"/>
</dbReference>
<feature type="region of interest" description="Disordered" evidence="9">
    <location>
        <begin position="277"/>
        <end position="324"/>
    </location>
</feature>
<keyword evidence="13" id="KW-1185">Reference proteome</keyword>
<dbReference type="RefSeq" id="WP_380590555.1">
    <property type="nucleotide sequence ID" value="NZ_JBHSQJ010000172.1"/>
</dbReference>
<evidence type="ECO:0000256" key="5">
    <source>
        <dbReference type="ARBA" id="ARBA00022741"/>
    </source>
</evidence>
<evidence type="ECO:0000313" key="12">
    <source>
        <dbReference type="EMBL" id="MFC5911494.1"/>
    </source>
</evidence>
<dbReference type="InterPro" id="IPR011712">
    <property type="entry name" value="Sig_transdc_His_kin_sub3_dim/P"/>
</dbReference>
<dbReference type="SUPFAM" id="SSF55874">
    <property type="entry name" value="ATPase domain of HSP90 chaperone/DNA topoisomerase II/histidine kinase"/>
    <property type="match status" value="1"/>
</dbReference>
<feature type="non-terminal residue" evidence="12">
    <location>
        <position position="1"/>
    </location>
</feature>
<dbReference type="InterPro" id="IPR036890">
    <property type="entry name" value="HATPase_C_sf"/>
</dbReference>
<evidence type="ECO:0000256" key="8">
    <source>
        <dbReference type="ARBA" id="ARBA00023012"/>
    </source>
</evidence>
<dbReference type="InterPro" id="IPR050482">
    <property type="entry name" value="Sensor_HK_TwoCompSys"/>
</dbReference>
<keyword evidence="10" id="KW-1133">Transmembrane helix</keyword>
<feature type="compositionally biased region" description="Low complexity" evidence="9">
    <location>
        <begin position="277"/>
        <end position="290"/>
    </location>
</feature>
<evidence type="ECO:0000256" key="10">
    <source>
        <dbReference type="SAM" id="Phobius"/>
    </source>
</evidence>
<dbReference type="GO" id="GO:0016301">
    <property type="term" value="F:kinase activity"/>
    <property type="evidence" value="ECO:0007669"/>
    <property type="project" value="UniProtKB-KW"/>
</dbReference>
<organism evidence="12 13">
    <name type="scientific">Streptacidiphilus monticola</name>
    <dbReference type="NCBI Taxonomy" id="2161674"/>
    <lineage>
        <taxon>Bacteria</taxon>
        <taxon>Bacillati</taxon>
        <taxon>Actinomycetota</taxon>
        <taxon>Actinomycetes</taxon>
        <taxon>Kitasatosporales</taxon>
        <taxon>Streptomycetaceae</taxon>
        <taxon>Streptacidiphilus</taxon>
    </lineage>
</organism>
<comment type="catalytic activity">
    <reaction evidence="1">
        <text>ATP + protein L-histidine = ADP + protein N-phospho-L-histidine.</text>
        <dbReference type="EC" id="2.7.13.3"/>
    </reaction>
</comment>
<dbReference type="InterPro" id="IPR003594">
    <property type="entry name" value="HATPase_dom"/>
</dbReference>
<keyword evidence="3" id="KW-0597">Phosphoprotein</keyword>
<gene>
    <name evidence="12" type="ORF">ACFP3V_30345</name>
</gene>
<proteinExistence type="predicted"/>
<evidence type="ECO:0000256" key="7">
    <source>
        <dbReference type="ARBA" id="ARBA00022840"/>
    </source>
</evidence>
<comment type="caution">
    <text evidence="12">The sequence shown here is derived from an EMBL/GenBank/DDBJ whole genome shotgun (WGS) entry which is preliminary data.</text>
</comment>
<keyword evidence="5" id="KW-0547">Nucleotide-binding</keyword>
<evidence type="ECO:0000256" key="2">
    <source>
        <dbReference type="ARBA" id="ARBA00012438"/>
    </source>
</evidence>
<dbReference type="Pfam" id="PF07730">
    <property type="entry name" value="HisKA_3"/>
    <property type="match status" value="1"/>
</dbReference>
<dbReference type="Proteomes" id="UP001596174">
    <property type="component" value="Unassembled WGS sequence"/>
</dbReference>
<feature type="compositionally biased region" description="Pro residues" evidence="9">
    <location>
        <begin position="291"/>
        <end position="302"/>
    </location>
</feature>
<evidence type="ECO:0000256" key="3">
    <source>
        <dbReference type="ARBA" id="ARBA00022553"/>
    </source>
</evidence>
<keyword evidence="10" id="KW-0472">Membrane</keyword>
<evidence type="ECO:0000256" key="4">
    <source>
        <dbReference type="ARBA" id="ARBA00022679"/>
    </source>
</evidence>
<accession>A0ABW1GDG1</accession>
<feature type="transmembrane region" description="Helical" evidence="10">
    <location>
        <begin position="15"/>
        <end position="34"/>
    </location>
</feature>
<dbReference type="Pfam" id="PF02518">
    <property type="entry name" value="HATPase_c"/>
    <property type="match status" value="1"/>
</dbReference>
<dbReference type="PANTHER" id="PTHR24421">
    <property type="entry name" value="NITRATE/NITRITE SENSOR PROTEIN NARX-RELATED"/>
    <property type="match status" value="1"/>
</dbReference>
<protein>
    <recommendedName>
        <fullName evidence="2">histidine kinase</fullName>
        <ecNumber evidence="2">2.7.13.3</ecNumber>
    </recommendedName>
</protein>
<evidence type="ECO:0000259" key="11">
    <source>
        <dbReference type="PROSITE" id="PS50109"/>
    </source>
</evidence>
<feature type="transmembrane region" description="Helical" evidence="10">
    <location>
        <begin position="158"/>
        <end position="178"/>
    </location>
</feature>
<feature type="transmembrane region" description="Helical" evidence="10">
    <location>
        <begin position="95"/>
        <end position="122"/>
    </location>
</feature>
<name>A0ABW1GDG1_9ACTN</name>